<comment type="caution">
    <text evidence="11">The sequence shown here is derived from an EMBL/GenBank/DDBJ whole genome shotgun (WGS) entry which is preliminary data.</text>
</comment>
<dbReference type="PANTHER" id="PTHR10993:SF7">
    <property type="entry name" value="LIPOYLTRANSFERASE 2, MITOCHONDRIAL-RELATED"/>
    <property type="match status" value="1"/>
</dbReference>
<dbReference type="EC" id="2.3.1.181" evidence="5 6"/>
<dbReference type="PIRSF" id="PIRSF016262">
    <property type="entry name" value="LPLase"/>
    <property type="match status" value="1"/>
</dbReference>
<dbReference type="InterPro" id="IPR004143">
    <property type="entry name" value="BPL_LPL_catalytic"/>
</dbReference>
<proteinExistence type="inferred from homology"/>
<protein>
    <recommendedName>
        <fullName evidence="5 6">Octanoyltransferase</fullName>
        <ecNumber evidence="5 6">2.3.1.181</ecNumber>
    </recommendedName>
    <alternativeName>
        <fullName evidence="5">Lipoate-protein ligase B</fullName>
    </alternativeName>
    <alternativeName>
        <fullName evidence="5">Lipoyl/octanoyl transferase</fullName>
    </alternativeName>
    <alternativeName>
        <fullName evidence="5">Octanoyl-[acyl-carrier-protein]-protein N-octanoyltransferase</fullName>
    </alternativeName>
</protein>
<dbReference type="Proteomes" id="UP000230052">
    <property type="component" value="Unassembled WGS sequence"/>
</dbReference>
<comment type="subcellular location">
    <subcellularLocation>
        <location evidence="5">Cytoplasm</location>
    </subcellularLocation>
</comment>
<feature type="domain" description="BPL/LPL catalytic" evidence="10">
    <location>
        <begin position="30"/>
        <end position="212"/>
    </location>
</feature>
<comment type="miscellaneous">
    <text evidence="5">In the reaction, the free carboxyl group of octanoic acid is attached via an amide linkage to the epsilon-amino group of a specific lysine residue of lipoyl domains of lipoate-dependent enzymes.</text>
</comment>
<dbReference type="GO" id="GO:0005737">
    <property type="term" value="C:cytoplasm"/>
    <property type="evidence" value="ECO:0007669"/>
    <property type="project" value="UniProtKB-SubCell"/>
</dbReference>
<evidence type="ECO:0000256" key="9">
    <source>
        <dbReference type="PIRSR" id="PIRSR016262-3"/>
    </source>
</evidence>
<keyword evidence="3 5" id="KW-0012">Acyltransferase</keyword>
<evidence type="ECO:0000256" key="1">
    <source>
        <dbReference type="ARBA" id="ARBA00004821"/>
    </source>
</evidence>
<feature type="active site" description="Acyl-thioester intermediate" evidence="5 7">
    <location>
        <position position="173"/>
    </location>
</feature>
<evidence type="ECO:0000256" key="5">
    <source>
        <dbReference type="HAMAP-Rule" id="MF_00013"/>
    </source>
</evidence>
<dbReference type="InterPro" id="IPR045864">
    <property type="entry name" value="aa-tRNA-synth_II/BPL/LPL"/>
</dbReference>
<dbReference type="InterPro" id="IPR020605">
    <property type="entry name" value="Octanoyltransferase_CS"/>
</dbReference>
<dbReference type="EMBL" id="PEWV01000008">
    <property type="protein sequence ID" value="PIU42368.1"/>
    <property type="molecule type" value="Genomic_DNA"/>
</dbReference>
<evidence type="ECO:0000256" key="8">
    <source>
        <dbReference type="PIRSR" id="PIRSR016262-2"/>
    </source>
</evidence>
<dbReference type="Gene3D" id="3.30.930.10">
    <property type="entry name" value="Bira Bifunctional Protein, Domain 2"/>
    <property type="match status" value="1"/>
</dbReference>
<keyword evidence="5" id="KW-0963">Cytoplasm</keyword>
<evidence type="ECO:0000256" key="6">
    <source>
        <dbReference type="PIRNR" id="PIRNR016262"/>
    </source>
</evidence>
<accession>A0A2J0KV50</accession>
<evidence type="ECO:0000256" key="4">
    <source>
        <dbReference type="ARBA" id="ARBA00024732"/>
    </source>
</evidence>
<dbReference type="NCBIfam" id="TIGR00214">
    <property type="entry name" value="lipB"/>
    <property type="match status" value="1"/>
</dbReference>
<dbReference type="PROSITE" id="PS01313">
    <property type="entry name" value="LIPB"/>
    <property type="match status" value="1"/>
</dbReference>
<evidence type="ECO:0000313" key="12">
    <source>
        <dbReference type="Proteomes" id="UP000230052"/>
    </source>
</evidence>
<feature type="binding site" evidence="5 8">
    <location>
        <begin position="142"/>
        <end position="144"/>
    </location>
    <ligand>
        <name>substrate</name>
    </ligand>
</feature>
<name>A0A2J0KV50_9BACT</name>
<dbReference type="PANTHER" id="PTHR10993">
    <property type="entry name" value="OCTANOYLTRANSFERASE"/>
    <property type="match status" value="1"/>
</dbReference>
<dbReference type="HAMAP" id="MF_00013">
    <property type="entry name" value="LipB"/>
    <property type="match status" value="1"/>
</dbReference>
<feature type="site" description="Lowers pKa of active site Cys" evidence="5 9">
    <location>
        <position position="139"/>
    </location>
</feature>
<reference evidence="11 12" key="1">
    <citation type="submission" date="2017-09" db="EMBL/GenBank/DDBJ databases">
        <title>Depth-based differentiation of microbial function through sediment-hosted aquifers and enrichment of novel symbionts in the deep terrestrial subsurface.</title>
        <authorList>
            <person name="Probst A.J."/>
            <person name="Ladd B."/>
            <person name="Jarett J.K."/>
            <person name="Geller-Mcgrath D.E."/>
            <person name="Sieber C.M."/>
            <person name="Emerson J.B."/>
            <person name="Anantharaman K."/>
            <person name="Thomas B.C."/>
            <person name="Malmstrom R."/>
            <person name="Stieglmeier M."/>
            <person name="Klingl A."/>
            <person name="Woyke T."/>
            <person name="Ryan C.M."/>
            <person name="Banfield J.F."/>
        </authorList>
    </citation>
    <scope>NUCLEOTIDE SEQUENCE [LARGE SCALE GENOMIC DNA]</scope>
    <source>
        <strain evidence="11">CG07_land_8_20_14_0_80_42_15</strain>
    </source>
</reference>
<keyword evidence="2 5" id="KW-0808">Transferase</keyword>
<feature type="binding site" evidence="5 8">
    <location>
        <begin position="155"/>
        <end position="157"/>
    </location>
    <ligand>
        <name>substrate</name>
    </ligand>
</feature>
<evidence type="ECO:0000313" key="11">
    <source>
        <dbReference type="EMBL" id="PIU42368.1"/>
    </source>
</evidence>
<gene>
    <name evidence="5" type="primary">lipB</name>
    <name evidence="11" type="ORF">COS99_00470</name>
</gene>
<dbReference type="GO" id="GO:0009249">
    <property type="term" value="P:protein lipoylation"/>
    <property type="evidence" value="ECO:0007669"/>
    <property type="project" value="InterPro"/>
</dbReference>
<comment type="similarity">
    <text evidence="5 6">Belongs to the LipB family.</text>
</comment>
<dbReference type="AlphaFoldDB" id="A0A2J0KV50"/>
<comment type="catalytic activity">
    <reaction evidence="5 6">
        <text>octanoyl-[ACP] + L-lysyl-[protein] = N(6)-octanoyl-L-lysyl-[protein] + holo-[ACP] + H(+)</text>
        <dbReference type="Rhea" id="RHEA:17665"/>
        <dbReference type="Rhea" id="RHEA-COMP:9636"/>
        <dbReference type="Rhea" id="RHEA-COMP:9685"/>
        <dbReference type="Rhea" id="RHEA-COMP:9752"/>
        <dbReference type="Rhea" id="RHEA-COMP:9928"/>
        <dbReference type="ChEBI" id="CHEBI:15378"/>
        <dbReference type="ChEBI" id="CHEBI:29969"/>
        <dbReference type="ChEBI" id="CHEBI:64479"/>
        <dbReference type="ChEBI" id="CHEBI:78463"/>
        <dbReference type="ChEBI" id="CHEBI:78809"/>
        <dbReference type="EC" id="2.3.1.181"/>
    </reaction>
</comment>
<feature type="binding site" evidence="5 8">
    <location>
        <begin position="75"/>
        <end position="82"/>
    </location>
    <ligand>
        <name>substrate</name>
    </ligand>
</feature>
<organism evidence="11 12">
    <name type="scientific">Candidatus Aquitaenariimonas noxiae</name>
    <dbReference type="NCBI Taxonomy" id="1974741"/>
    <lineage>
        <taxon>Bacteria</taxon>
        <taxon>Pseudomonadati</taxon>
        <taxon>Candidatus Omnitrophota</taxon>
        <taxon>Candidatus Aquitaenariimonas</taxon>
    </lineage>
</organism>
<dbReference type="NCBIfam" id="NF010925">
    <property type="entry name" value="PRK14345.1"/>
    <property type="match status" value="1"/>
</dbReference>
<comment type="pathway">
    <text evidence="1 5 6">Protein modification; protein lipoylation via endogenous pathway; protein N(6)-(lipoyl)lysine from octanoyl-[acyl-carrier-protein]: step 1/2.</text>
</comment>
<dbReference type="SUPFAM" id="SSF55681">
    <property type="entry name" value="Class II aaRS and biotin synthetases"/>
    <property type="match status" value="1"/>
</dbReference>
<dbReference type="PROSITE" id="PS51733">
    <property type="entry name" value="BPL_LPL_CATALYTIC"/>
    <property type="match status" value="1"/>
</dbReference>
<dbReference type="InterPro" id="IPR000544">
    <property type="entry name" value="Octanoyltransferase"/>
</dbReference>
<evidence type="ECO:0000259" key="10">
    <source>
        <dbReference type="PROSITE" id="PS51733"/>
    </source>
</evidence>
<dbReference type="Pfam" id="PF21948">
    <property type="entry name" value="LplA-B_cat"/>
    <property type="match status" value="1"/>
</dbReference>
<comment type="function">
    <text evidence="4 5 6">Catalyzes the transfer of endogenously produced octanoic acid from octanoyl-acyl-carrier-protein onto the lipoyl domains of lipoate-dependent enzymes. Lipoyl-ACP can also act as a substrate although octanoyl-ACP is likely to be the physiological substrate.</text>
</comment>
<evidence type="ECO:0000256" key="2">
    <source>
        <dbReference type="ARBA" id="ARBA00022679"/>
    </source>
</evidence>
<sequence length="214" mass="24092">MKYRLLDLGLIEYEDAYILQQGLVNCCNGRYGYNTLLLLEHPPIFTIGRTGSSKNILCDTNFLKEKNVKVSYVDRGGDITFHGEGQLVTYPIFNLHEYKCDLHKYLRALESVVIDLLGIYNIKGERLEGYTGVWVGASKIASIGVGVRNWVTYHGLSLNVNVDLDFFSQINPCGISQVKMTSLKELLGRDIPIAEVKSHIVGAFERVFNLEVLN</sequence>
<dbReference type="GO" id="GO:0033819">
    <property type="term" value="F:lipoyl(octanoyl) transferase activity"/>
    <property type="evidence" value="ECO:0007669"/>
    <property type="project" value="UniProtKB-EC"/>
</dbReference>
<evidence type="ECO:0000256" key="7">
    <source>
        <dbReference type="PIRSR" id="PIRSR016262-1"/>
    </source>
</evidence>
<dbReference type="UniPathway" id="UPA00538">
    <property type="reaction ID" value="UER00592"/>
</dbReference>
<dbReference type="CDD" id="cd16444">
    <property type="entry name" value="LipB"/>
    <property type="match status" value="1"/>
</dbReference>
<evidence type="ECO:0000256" key="3">
    <source>
        <dbReference type="ARBA" id="ARBA00023315"/>
    </source>
</evidence>